<dbReference type="eggNOG" id="ENOG502RZA4">
    <property type="taxonomic scope" value="Eukaryota"/>
</dbReference>
<sequence length="399" mass="41803">MHATHTLFAVVALLCALSTTTADSGNHGIHARSRVHRRMGREMQRRDVASPALIDSPKRIIKRKSCAPRAVNDTETPASAIISASASSTSAREAATSKAVSNTLSSSTSGKSNSTASSGSGCSLDLLFPAGQGSKSWTTCSASDSAISLSDATLKPKNLIAALSHNYVAAPDTDSGTAMQAHYPKGSYIPSKNPRGGLSFYASGPSDVDLTTAKEATLSYRVYFPDGFEFVKGGKLPGLYGGNSASGAISCSGGSRSDECMSARFMWRTGGAGEMYTYLPPSFKANDAVCGVAPKSECNPTYGASVARGSFTFATGAWTTIGERVRLNDAGQENGELELFANGESMFKVGGLVLRNSDAGRLRGIMMQTFFGGSTPDWASPKDQDVYFADFSVAITEEL</sequence>
<dbReference type="Pfam" id="PF21294">
    <property type="entry name" value="Polysacc_lyase_14"/>
    <property type="match status" value="1"/>
</dbReference>
<proteinExistence type="predicted"/>
<dbReference type="PANTHER" id="PTHR40124">
    <property type="match status" value="1"/>
</dbReference>
<evidence type="ECO:0000313" key="5">
    <source>
        <dbReference type="Proteomes" id="UP000030669"/>
    </source>
</evidence>
<dbReference type="GeneID" id="19307744"/>
<protein>
    <recommendedName>
        <fullName evidence="3">Polysaccharide lyase 14 domain-containing protein</fullName>
    </recommendedName>
</protein>
<evidence type="ECO:0000256" key="1">
    <source>
        <dbReference type="SAM" id="MobiDB-lite"/>
    </source>
</evidence>
<dbReference type="HOGENOM" id="CLU_049744_1_0_1"/>
<feature type="region of interest" description="Disordered" evidence="1">
    <location>
        <begin position="100"/>
        <end position="119"/>
    </location>
</feature>
<dbReference type="OrthoDB" id="3337916at2759"/>
<dbReference type="PANTHER" id="PTHR40124:SF1">
    <property type="entry name" value="DISAGGREGATASE RELATED REPEAT PROTEIN"/>
    <property type="match status" value="1"/>
</dbReference>
<evidence type="ECO:0000259" key="3">
    <source>
        <dbReference type="Pfam" id="PF21294"/>
    </source>
</evidence>
<dbReference type="Proteomes" id="UP000030669">
    <property type="component" value="Unassembled WGS sequence"/>
</dbReference>
<dbReference type="OMA" id="GRRDDDC"/>
<dbReference type="EMBL" id="KB469314">
    <property type="protein sequence ID" value="EPQ50577.1"/>
    <property type="molecule type" value="Genomic_DNA"/>
</dbReference>
<keyword evidence="5" id="KW-1185">Reference proteome</keyword>
<reference evidence="4 5" key="1">
    <citation type="journal article" date="2012" name="Science">
        <title>The Paleozoic origin of enzymatic lignin decomposition reconstructed from 31 fungal genomes.</title>
        <authorList>
            <person name="Floudas D."/>
            <person name="Binder M."/>
            <person name="Riley R."/>
            <person name="Barry K."/>
            <person name="Blanchette R.A."/>
            <person name="Henrissat B."/>
            <person name="Martinez A.T."/>
            <person name="Otillar R."/>
            <person name="Spatafora J.W."/>
            <person name="Yadav J.S."/>
            <person name="Aerts A."/>
            <person name="Benoit I."/>
            <person name="Boyd A."/>
            <person name="Carlson A."/>
            <person name="Copeland A."/>
            <person name="Coutinho P.M."/>
            <person name="de Vries R.P."/>
            <person name="Ferreira P."/>
            <person name="Findley K."/>
            <person name="Foster B."/>
            <person name="Gaskell J."/>
            <person name="Glotzer D."/>
            <person name="Gorecki P."/>
            <person name="Heitman J."/>
            <person name="Hesse C."/>
            <person name="Hori C."/>
            <person name="Igarashi K."/>
            <person name="Jurgens J.A."/>
            <person name="Kallen N."/>
            <person name="Kersten P."/>
            <person name="Kohler A."/>
            <person name="Kuees U."/>
            <person name="Kumar T.K.A."/>
            <person name="Kuo A."/>
            <person name="LaButti K."/>
            <person name="Larrondo L.F."/>
            <person name="Lindquist E."/>
            <person name="Ling A."/>
            <person name="Lombard V."/>
            <person name="Lucas S."/>
            <person name="Lundell T."/>
            <person name="Martin R."/>
            <person name="McLaughlin D.J."/>
            <person name="Morgenstern I."/>
            <person name="Morin E."/>
            <person name="Murat C."/>
            <person name="Nagy L.G."/>
            <person name="Nolan M."/>
            <person name="Ohm R.A."/>
            <person name="Patyshakuliyeva A."/>
            <person name="Rokas A."/>
            <person name="Ruiz-Duenas F.J."/>
            <person name="Sabat G."/>
            <person name="Salamov A."/>
            <person name="Samejima M."/>
            <person name="Schmutz J."/>
            <person name="Slot J.C."/>
            <person name="St John F."/>
            <person name="Stenlid J."/>
            <person name="Sun H."/>
            <person name="Sun S."/>
            <person name="Syed K."/>
            <person name="Tsang A."/>
            <person name="Wiebenga A."/>
            <person name="Young D."/>
            <person name="Pisabarro A."/>
            <person name="Eastwood D.C."/>
            <person name="Martin F."/>
            <person name="Cullen D."/>
            <person name="Grigoriev I.V."/>
            <person name="Hibbett D.S."/>
        </authorList>
    </citation>
    <scope>NUCLEOTIDE SEQUENCE [LARGE SCALE GENOMIC DNA]</scope>
    <source>
        <strain evidence="4 5">ATCC 11539</strain>
    </source>
</reference>
<feature type="signal peptide" evidence="2">
    <location>
        <begin position="1"/>
        <end position="22"/>
    </location>
</feature>
<name>S7PTE5_GLOTA</name>
<evidence type="ECO:0000313" key="4">
    <source>
        <dbReference type="EMBL" id="EPQ50577.1"/>
    </source>
</evidence>
<dbReference type="AlphaFoldDB" id="S7PTE5"/>
<gene>
    <name evidence="4" type="ORF">GLOTRDRAFT_66683</name>
</gene>
<evidence type="ECO:0000256" key="2">
    <source>
        <dbReference type="SAM" id="SignalP"/>
    </source>
</evidence>
<feature type="compositionally biased region" description="Basic residues" evidence="1">
    <location>
        <begin position="29"/>
        <end position="39"/>
    </location>
</feature>
<dbReference type="Gene3D" id="2.60.120.200">
    <property type="match status" value="1"/>
</dbReference>
<feature type="region of interest" description="Disordered" evidence="1">
    <location>
        <begin position="23"/>
        <end position="44"/>
    </location>
</feature>
<organism evidence="4 5">
    <name type="scientific">Gloeophyllum trabeum (strain ATCC 11539 / FP-39264 / Madison 617)</name>
    <name type="common">Brown rot fungus</name>
    <dbReference type="NCBI Taxonomy" id="670483"/>
    <lineage>
        <taxon>Eukaryota</taxon>
        <taxon>Fungi</taxon>
        <taxon>Dikarya</taxon>
        <taxon>Basidiomycota</taxon>
        <taxon>Agaricomycotina</taxon>
        <taxon>Agaricomycetes</taxon>
        <taxon>Gloeophyllales</taxon>
        <taxon>Gloeophyllaceae</taxon>
        <taxon>Gloeophyllum</taxon>
    </lineage>
</organism>
<dbReference type="RefSeq" id="XP_007870856.1">
    <property type="nucleotide sequence ID" value="XM_007872665.1"/>
</dbReference>
<dbReference type="KEGG" id="gtr:GLOTRDRAFT_66683"/>
<keyword evidence="2" id="KW-0732">Signal</keyword>
<accession>S7PTE5</accession>
<feature type="domain" description="Polysaccharide lyase 14" evidence="3">
    <location>
        <begin position="174"/>
        <end position="391"/>
    </location>
</feature>
<feature type="chain" id="PRO_5004544049" description="Polysaccharide lyase 14 domain-containing protein" evidence="2">
    <location>
        <begin position="23"/>
        <end position="399"/>
    </location>
</feature>
<dbReference type="InterPro" id="IPR048958">
    <property type="entry name" value="Polysacc_lyase_14"/>
</dbReference>